<accession>A0A6J5SAE1</accession>
<protein>
    <submittedName>
        <fullName evidence="5">Glyco_tranf_GTA_type domain containing protein</fullName>
    </submittedName>
</protein>
<reference evidence="5" key="1">
    <citation type="submission" date="2020-05" db="EMBL/GenBank/DDBJ databases">
        <authorList>
            <person name="Chiriac C."/>
            <person name="Salcher M."/>
            <person name="Ghai R."/>
            <person name="Kavagutti S V."/>
        </authorList>
    </citation>
    <scope>NUCLEOTIDE SEQUENCE</scope>
</reference>
<proteinExistence type="predicted"/>
<organism evidence="5">
    <name type="scientific">uncultured Caudovirales phage</name>
    <dbReference type="NCBI Taxonomy" id="2100421"/>
    <lineage>
        <taxon>Viruses</taxon>
        <taxon>Duplodnaviria</taxon>
        <taxon>Heunggongvirae</taxon>
        <taxon>Uroviricota</taxon>
        <taxon>Caudoviricetes</taxon>
        <taxon>Peduoviridae</taxon>
        <taxon>Maltschvirus</taxon>
        <taxon>Maltschvirus maltsch</taxon>
    </lineage>
</organism>
<dbReference type="Gene3D" id="3.90.550.10">
    <property type="entry name" value="Spore Coat Polysaccharide Biosynthesis Protein SpsA, Chain A"/>
    <property type="match status" value="1"/>
</dbReference>
<dbReference type="InterPro" id="IPR029044">
    <property type="entry name" value="Nucleotide-diphossugar_trans"/>
</dbReference>
<dbReference type="PANTHER" id="PTHR43685:SF2">
    <property type="entry name" value="GLYCOSYLTRANSFERASE 2-LIKE DOMAIN-CONTAINING PROTEIN"/>
    <property type="match status" value="1"/>
</dbReference>
<evidence type="ECO:0000313" key="3">
    <source>
        <dbReference type="EMBL" id="CAB4181400.1"/>
    </source>
</evidence>
<dbReference type="EMBL" id="LR797263">
    <property type="protein sequence ID" value="CAB4198736.1"/>
    <property type="molecule type" value="Genomic_DNA"/>
</dbReference>
<dbReference type="EMBL" id="LR796938">
    <property type="protein sequence ID" value="CAB4176397.1"/>
    <property type="molecule type" value="Genomic_DNA"/>
</dbReference>
<dbReference type="InterPro" id="IPR050834">
    <property type="entry name" value="Glycosyltransf_2"/>
</dbReference>
<dbReference type="InterPro" id="IPR001173">
    <property type="entry name" value="Glyco_trans_2-like"/>
</dbReference>
<dbReference type="EMBL" id="LR797370">
    <property type="protein sequence ID" value="CAB4210676.1"/>
    <property type="molecule type" value="Genomic_DNA"/>
</dbReference>
<evidence type="ECO:0000313" key="4">
    <source>
        <dbReference type="EMBL" id="CAB4198736.1"/>
    </source>
</evidence>
<sequence length="283" mass="32821">MPKFSIIIPVYSELDPIQGGASEQRHYRAKQVQRAIKSIIAQQFTDWELILVNDGCAEDITPRVMQQFVDLDPRIKMITQVNQNRAIARNNGMDHATGEWLCWLDSDDEYSTHYLRELHQATLDFPEYKIFNFGSIIHFPDHHTGIRSVYAPDIEGEGHEYFRSGHIGCGSFVFKKELWASDPKYRIPDEVNAYQFAAASKFDMRFTPENPDWEYIENPAEAFTDGVYRHGLSLGNPWGDDFLQFFLLTRDNHAKPLDVLLYVQYPRAHEGPYQEFGEIYATD</sequence>
<evidence type="ECO:0000313" key="6">
    <source>
        <dbReference type="EMBL" id="CAB5227570.1"/>
    </source>
</evidence>
<dbReference type="EMBL" id="LR798372">
    <property type="protein sequence ID" value="CAB5227570.1"/>
    <property type="molecule type" value="Genomic_DNA"/>
</dbReference>
<dbReference type="CDD" id="cd00761">
    <property type="entry name" value="Glyco_tranf_GTA_type"/>
    <property type="match status" value="1"/>
</dbReference>
<evidence type="ECO:0000259" key="1">
    <source>
        <dbReference type="Pfam" id="PF00535"/>
    </source>
</evidence>
<dbReference type="Pfam" id="PF00535">
    <property type="entry name" value="Glycos_transf_2"/>
    <property type="match status" value="1"/>
</dbReference>
<gene>
    <name evidence="3" type="ORF">UFOVP1075_35</name>
    <name evidence="4" type="ORF">UFOVP1312_27</name>
    <name evidence="5" type="ORF">UFOVP1426_31</name>
    <name evidence="6" type="ORF">UFOVP1522_56</name>
    <name evidence="2" type="ORF">UFOVP989_31</name>
</gene>
<name>A0A6J5SAE1_9CAUD</name>
<dbReference type="EMBL" id="LR797011">
    <property type="protein sequence ID" value="CAB4181400.1"/>
    <property type="molecule type" value="Genomic_DNA"/>
</dbReference>
<dbReference type="SUPFAM" id="SSF53448">
    <property type="entry name" value="Nucleotide-diphospho-sugar transferases"/>
    <property type="match status" value="1"/>
</dbReference>
<feature type="domain" description="Glycosyltransferase 2-like" evidence="1">
    <location>
        <begin position="5"/>
        <end position="120"/>
    </location>
</feature>
<dbReference type="PANTHER" id="PTHR43685">
    <property type="entry name" value="GLYCOSYLTRANSFERASE"/>
    <property type="match status" value="1"/>
</dbReference>
<evidence type="ECO:0000313" key="5">
    <source>
        <dbReference type="EMBL" id="CAB4210676.1"/>
    </source>
</evidence>
<evidence type="ECO:0000313" key="2">
    <source>
        <dbReference type="EMBL" id="CAB4176397.1"/>
    </source>
</evidence>